<gene>
    <name evidence="6" type="ORF">HNR65_000271</name>
</gene>
<name>A0A7W0HJ94_9BACT</name>
<reference evidence="6 7" key="1">
    <citation type="submission" date="2020-07" db="EMBL/GenBank/DDBJ databases">
        <title>Genomic Encyclopedia of Type Strains, Phase IV (KMG-IV): sequencing the most valuable type-strain genomes for metagenomic binning, comparative biology and taxonomic classification.</title>
        <authorList>
            <person name="Goeker M."/>
        </authorList>
    </citation>
    <scope>NUCLEOTIDE SEQUENCE [LARGE SCALE GENOMIC DNA]</scope>
    <source>
        <strain evidence="6 7">DSM 17721</strain>
    </source>
</reference>
<dbReference type="Gene3D" id="3.40.50.261">
    <property type="entry name" value="Succinyl-CoA synthetase domains"/>
    <property type="match status" value="2"/>
</dbReference>
<dbReference type="InterPro" id="IPR036291">
    <property type="entry name" value="NAD(P)-bd_dom_sf"/>
</dbReference>
<dbReference type="Pfam" id="PF13607">
    <property type="entry name" value="Succ_CoA_lig"/>
    <property type="match status" value="1"/>
</dbReference>
<dbReference type="PANTHER" id="PTHR43334:SF2">
    <property type="entry name" value="ACETATE--COA LIGASE [ADP-FORMING]"/>
    <property type="match status" value="1"/>
</dbReference>
<dbReference type="Pfam" id="PF19045">
    <property type="entry name" value="Ligase_CoA_2"/>
    <property type="match status" value="1"/>
</dbReference>
<dbReference type="Gene3D" id="3.40.50.720">
    <property type="entry name" value="NAD(P)-binding Rossmann-like Domain"/>
    <property type="match status" value="1"/>
</dbReference>
<dbReference type="Proteomes" id="UP000525298">
    <property type="component" value="Unassembled WGS sequence"/>
</dbReference>
<dbReference type="InterPro" id="IPR013815">
    <property type="entry name" value="ATP_grasp_subdomain_1"/>
</dbReference>
<dbReference type="PROSITE" id="PS50975">
    <property type="entry name" value="ATP_GRASP"/>
    <property type="match status" value="1"/>
</dbReference>
<proteinExistence type="predicted"/>
<dbReference type="Pfam" id="PF13549">
    <property type="entry name" value="ATP-grasp_5"/>
    <property type="match status" value="1"/>
</dbReference>
<evidence type="ECO:0000313" key="7">
    <source>
        <dbReference type="Proteomes" id="UP000525298"/>
    </source>
</evidence>
<dbReference type="Pfam" id="PF13380">
    <property type="entry name" value="CoA_binding_2"/>
    <property type="match status" value="1"/>
</dbReference>
<dbReference type="InterPro" id="IPR003781">
    <property type="entry name" value="CoA-bd"/>
</dbReference>
<dbReference type="GO" id="GO:0043758">
    <property type="term" value="F:acetate-CoA ligase (ADP-forming) activity"/>
    <property type="evidence" value="ECO:0007669"/>
    <property type="project" value="InterPro"/>
</dbReference>
<dbReference type="SUPFAM" id="SSF51735">
    <property type="entry name" value="NAD(P)-binding Rossmann-fold domains"/>
    <property type="match status" value="1"/>
</dbReference>
<evidence type="ECO:0000256" key="4">
    <source>
        <dbReference type="PROSITE-ProRule" id="PRU00409"/>
    </source>
</evidence>
<dbReference type="GO" id="GO:0005524">
    <property type="term" value="F:ATP binding"/>
    <property type="evidence" value="ECO:0007669"/>
    <property type="project" value="UniProtKB-UniRule"/>
</dbReference>
<organism evidence="6 7">
    <name type="scientific">Desulfosalsimonas propionicica</name>
    <dbReference type="NCBI Taxonomy" id="332175"/>
    <lineage>
        <taxon>Bacteria</taxon>
        <taxon>Pseudomonadati</taxon>
        <taxon>Thermodesulfobacteriota</taxon>
        <taxon>Desulfobacteria</taxon>
        <taxon>Desulfobacterales</taxon>
        <taxon>Desulfosalsimonadaceae</taxon>
        <taxon>Desulfosalsimonas</taxon>
    </lineage>
</organism>
<dbReference type="Gene3D" id="3.30.470.20">
    <property type="entry name" value="ATP-grasp fold, B domain"/>
    <property type="match status" value="1"/>
</dbReference>
<dbReference type="RefSeq" id="WP_232364605.1">
    <property type="nucleotide sequence ID" value="NZ_JACDUS010000001.1"/>
</dbReference>
<evidence type="ECO:0000313" key="6">
    <source>
        <dbReference type="EMBL" id="MBA2879964.1"/>
    </source>
</evidence>
<feature type="domain" description="ATP-grasp" evidence="5">
    <location>
        <begin position="21"/>
        <end position="236"/>
    </location>
</feature>
<dbReference type="InterPro" id="IPR011761">
    <property type="entry name" value="ATP-grasp"/>
</dbReference>
<dbReference type="SUPFAM" id="SSF56059">
    <property type="entry name" value="Glutathione synthetase ATP-binding domain-like"/>
    <property type="match status" value="1"/>
</dbReference>
<evidence type="ECO:0000259" key="5">
    <source>
        <dbReference type="PROSITE" id="PS50975"/>
    </source>
</evidence>
<dbReference type="SUPFAM" id="SSF52210">
    <property type="entry name" value="Succinyl-CoA synthetase domains"/>
    <property type="match status" value="2"/>
</dbReference>
<protein>
    <submittedName>
        <fullName evidence="6">Acyl-CoA synthetase (NDP forming)</fullName>
    </submittedName>
</protein>
<accession>A0A7W0HJ94</accession>
<evidence type="ECO:0000256" key="2">
    <source>
        <dbReference type="ARBA" id="ARBA00022741"/>
    </source>
</evidence>
<dbReference type="InterPro" id="IPR032875">
    <property type="entry name" value="Succ_CoA_lig_flav_dom"/>
</dbReference>
<dbReference type="PANTHER" id="PTHR43334">
    <property type="entry name" value="ACETATE--COA LIGASE [ADP-FORMING]"/>
    <property type="match status" value="1"/>
</dbReference>
<dbReference type="Gene3D" id="3.30.1490.20">
    <property type="entry name" value="ATP-grasp fold, A domain"/>
    <property type="match status" value="1"/>
</dbReference>
<keyword evidence="3 4" id="KW-0067">ATP-binding</keyword>
<comment type="caution">
    <text evidence="6">The sequence shown here is derived from an EMBL/GenBank/DDBJ whole genome shotgun (WGS) entry which is preliminary data.</text>
</comment>
<dbReference type="InterPro" id="IPR051538">
    <property type="entry name" value="Acyl-CoA_Synth/Transferase"/>
</dbReference>
<dbReference type="InterPro" id="IPR043938">
    <property type="entry name" value="Ligase_CoA_dom"/>
</dbReference>
<dbReference type="AlphaFoldDB" id="A0A7W0HJ94"/>
<keyword evidence="2 4" id="KW-0547">Nucleotide-binding</keyword>
<evidence type="ECO:0000256" key="1">
    <source>
        <dbReference type="ARBA" id="ARBA00022598"/>
    </source>
</evidence>
<dbReference type="GO" id="GO:0046872">
    <property type="term" value="F:metal ion binding"/>
    <property type="evidence" value="ECO:0007669"/>
    <property type="project" value="InterPro"/>
</dbReference>
<keyword evidence="1" id="KW-0436">Ligase</keyword>
<dbReference type="InterPro" id="IPR016102">
    <property type="entry name" value="Succinyl-CoA_synth-like"/>
</dbReference>
<sequence>MSRQQSGAKGLRQSLSEYDAKQFLKPFGVPVVEETVAAGAGQAAEAAARIGFPVVLKALGSTLLHKTEAGLVHMNLFDETAVKRAAEEIAGQAGAALEGFLVQPQVSAKREFVAGMFRDPEYGPVVMFGLGGIFTEAFSDVVFRLAPLSAEDARDMIDEIRSRALLDSFRGEAAADLAMLVSTLTGISRAALEYPDVAEIDINPLLITQDGTVVAVDALVVKAPIAEGKKFLPAVDPSVLGALFHPRSVAFVGASAELGKWGYTLLTNAIGGGYKGDIYLVNPRGGKIAGRTVYKRVTDIPGQVDVAVVTIPAAKVPDLIPEFQQKGISYMLLIASGFAETGEEGARSERQLVEQARKAGIYLIGPNTMGICNPHISFYCTGSHVRPEDGSVSMVAQSGNMGNQLLAFAELQGVGIRAFCGSGNEGMITIEDYLDAFEVDSLTKTVMLYVESVKNGRRFYESARRVGRKKPIVLLKGGQTAAGTKAASSHTGAMASDTRVFNAVCRQAGIVKVDKPLDLLDLSAAFSSLPLPRGSRVAIMTLGGGWGVVAADLCEHYGLQVPELPGDLIREIDHVLPPYWSRANPVDLVGENDEQLPVKVIELLANWDGCDAVINLGIVGRRHMLSRMVASVQTADPDCPEDFMESMLASLDDFETRYIAHIADLMESCQKPILGVNMLRDEKDKTVYTFEGRQYKGLFYPTPEQAVKSLAKLCEYQRFRKKENRQSPKAQ</sequence>
<dbReference type="SMART" id="SM00881">
    <property type="entry name" value="CoA_binding"/>
    <property type="match status" value="1"/>
</dbReference>
<dbReference type="EMBL" id="JACDUS010000001">
    <property type="protein sequence ID" value="MBA2879964.1"/>
    <property type="molecule type" value="Genomic_DNA"/>
</dbReference>
<evidence type="ECO:0000256" key="3">
    <source>
        <dbReference type="ARBA" id="ARBA00022840"/>
    </source>
</evidence>
<keyword evidence="7" id="KW-1185">Reference proteome</keyword>